<dbReference type="NCBIfam" id="TIGR00229">
    <property type="entry name" value="sensory_box"/>
    <property type="match status" value="1"/>
</dbReference>
<keyword evidence="14" id="KW-1185">Reference proteome</keyword>
<feature type="transmembrane region" description="Helical" evidence="10">
    <location>
        <begin position="41"/>
        <end position="65"/>
    </location>
</feature>
<dbReference type="Pfam" id="PF02518">
    <property type="entry name" value="HATPase_c"/>
    <property type="match status" value="1"/>
</dbReference>
<organism evidence="13 14">
    <name type="scientific">Halalkalibacter akibai (strain ATCC 43226 / DSM 21942 / CIP 109018 / JCM 9157 / 1139)</name>
    <name type="common">Bacillus akibai</name>
    <dbReference type="NCBI Taxonomy" id="1236973"/>
    <lineage>
        <taxon>Bacteria</taxon>
        <taxon>Bacillati</taxon>
        <taxon>Bacillota</taxon>
        <taxon>Bacilli</taxon>
        <taxon>Bacillales</taxon>
        <taxon>Bacillaceae</taxon>
        <taxon>Halalkalibacter</taxon>
    </lineage>
</organism>
<dbReference type="InterPro" id="IPR036097">
    <property type="entry name" value="HisK_dim/P_sf"/>
</dbReference>
<evidence type="ECO:0000256" key="3">
    <source>
        <dbReference type="ARBA" id="ARBA00022553"/>
    </source>
</evidence>
<evidence type="ECO:0000259" key="11">
    <source>
        <dbReference type="PROSITE" id="PS50109"/>
    </source>
</evidence>
<dbReference type="GO" id="GO:0030435">
    <property type="term" value="P:sporulation resulting in formation of a cellular spore"/>
    <property type="evidence" value="ECO:0007669"/>
    <property type="project" value="UniProtKB-KW"/>
</dbReference>
<evidence type="ECO:0000256" key="1">
    <source>
        <dbReference type="ARBA" id="ARBA00000085"/>
    </source>
</evidence>
<proteinExistence type="predicted"/>
<keyword evidence="8" id="KW-0749">Sporulation</keyword>
<evidence type="ECO:0000256" key="7">
    <source>
        <dbReference type="ARBA" id="ARBA00022840"/>
    </source>
</evidence>
<dbReference type="InterPro" id="IPR000700">
    <property type="entry name" value="PAS-assoc_C"/>
</dbReference>
<dbReference type="EC" id="2.7.13.3" evidence="2"/>
<dbReference type="SUPFAM" id="SSF55785">
    <property type="entry name" value="PYP-like sensor domain (PAS domain)"/>
    <property type="match status" value="2"/>
</dbReference>
<keyword evidence="9" id="KW-0902">Two-component regulatory system</keyword>
<evidence type="ECO:0000256" key="10">
    <source>
        <dbReference type="SAM" id="Phobius"/>
    </source>
</evidence>
<dbReference type="InterPro" id="IPR003661">
    <property type="entry name" value="HisK_dim/P_dom"/>
</dbReference>
<evidence type="ECO:0000256" key="2">
    <source>
        <dbReference type="ARBA" id="ARBA00012438"/>
    </source>
</evidence>
<keyword evidence="4" id="KW-0808">Transferase</keyword>
<evidence type="ECO:0000259" key="12">
    <source>
        <dbReference type="PROSITE" id="PS50113"/>
    </source>
</evidence>
<evidence type="ECO:0000313" key="14">
    <source>
        <dbReference type="Proteomes" id="UP000018896"/>
    </source>
</evidence>
<keyword evidence="6 13" id="KW-0418">Kinase</keyword>
<dbReference type="InterPro" id="IPR035965">
    <property type="entry name" value="PAS-like_dom_sf"/>
</dbReference>
<dbReference type="Pfam" id="PF17159">
    <property type="entry name" value="MASE3"/>
    <property type="match status" value="1"/>
</dbReference>
<dbReference type="EMBL" id="BAUV01000017">
    <property type="protein sequence ID" value="GAE35374.1"/>
    <property type="molecule type" value="Genomic_DNA"/>
</dbReference>
<dbReference type="SMART" id="SM00086">
    <property type="entry name" value="PAC"/>
    <property type="match status" value="2"/>
</dbReference>
<name>W4QVM0_HALA3</name>
<dbReference type="FunFam" id="1.10.287.130:FF:000040">
    <property type="entry name" value="PAS domain-containing sensor histidine kinase"/>
    <property type="match status" value="1"/>
</dbReference>
<dbReference type="Proteomes" id="UP000018896">
    <property type="component" value="Unassembled WGS sequence"/>
</dbReference>
<feature type="transmembrane region" description="Helical" evidence="10">
    <location>
        <begin position="211"/>
        <end position="233"/>
    </location>
</feature>
<dbReference type="InterPro" id="IPR000014">
    <property type="entry name" value="PAS"/>
</dbReference>
<sequence length="743" mass="85166">MLFDKNERNTMILGFVGLSLFLLVFFQGIQTNMYHLTDHLLIHTILELASIAISFSIFLYGWLAYSYTKSKLLLLVSLAFMTVGIFDVFHTFSYKGMPFLIAENFQTTVWFWLIGRLTEATMLIVGVFFIHLNSQVKSDAEKTLWFGFFVMVSFIVSAFILNYVDLLPVLINDSGPTFLKKALEYVIALMHLLAIFFIWKKYKQNKNQYYLNLIRACYFLILCGLTVTIFSTVYDLTVIVAHVFKVAGYFFILKAFYYANIQTPFEHKKQTEDKLHDIESELELLFDNTEDAILICDLTTKSLIRRNPAFKKIFGFDDDMPLKIDHIVPSYLSEEFEHVYQQLKVGKPVVDFVTVRQRKDLSLIDVSMTISPMKDKGDQVLCSAIIRDISAQKTAEREMKHARKDLQETLEQYHGTIFKFKKVDGQFVYTLIDGKMFRNKGILPEYAVGKPVQEFYPTSETELFDFHNQKAWLGQEKDFQFEDKEGSIFHVSLKPIKEENKTIEVIGNVVDITSLKKTEELLRKSEKLSVVGELAAGFAHEIRNPLTTVKGFLQLIGLEANEKNKEFVSIMLSEIDRLEMITNEFMVVAKPQVSSYQVEDIHNMMVSVISFLKPQSLLHSIEMEMNVHDHLPEIRCDKHQLRQVFINLYKNAMEAMPNGGTITTELSVEKNDWVSIAITDQGGGIPADIIPKLGEPFYTLKEKGTGLGLMVSKKIIESHQGNLDIKSEPNIGTTMTIRLPVSS</sequence>
<feature type="transmembrane region" description="Helical" evidence="10">
    <location>
        <begin position="72"/>
        <end position="89"/>
    </location>
</feature>
<keyword evidence="10" id="KW-1133">Transmembrane helix</keyword>
<dbReference type="AlphaFoldDB" id="W4QVM0"/>
<dbReference type="InterPro" id="IPR001610">
    <property type="entry name" value="PAC"/>
</dbReference>
<comment type="caution">
    <text evidence="13">The sequence shown here is derived from an EMBL/GenBank/DDBJ whole genome shotgun (WGS) entry which is preliminary data.</text>
</comment>
<dbReference type="SMART" id="SM00388">
    <property type="entry name" value="HisKA"/>
    <property type="match status" value="1"/>
</dbReference>
<evidence type="ECO:0000256" key="6">
    <source>
        <dbReference type="ARBA" id="ARBA00022777"/>
    </source>
</evidence>
<dbReference type="InterPro" id="IPR036890">
    <property type="entry name" value="HATPase_C_sf"/>
</dbReference>
<evidence type="ECO:0000256" key="4">
    <source>
        <dbReference type="ARBA" id="ARBA00022679"/>
    </source>
</evidence>
<dbReference type="Gene3D" id="3.30.565.10">
    <property type="entry name" value="Histidine kinase-like ATPase, C-terminal domain"/>
    <property type="match status" value="1"/>
</dbReference>
<feature type="domain" description="PAC" evidence="12">
    <location>
        <begin position="475"/>
        <end position="524"/>
    </location>
</feature>
<dbReference type="eggNOG" id="COG3852">
    <property type="taxonomic scope" value="Bacteria"/>
</dbReference>
<dbReference type="PROSITE" id="PS50113">
    <property type="entry name" value="PAC"/>
    <property type="match status" value="1"/>
</dbReference>
<dbReference type="CDD" id="cd00075">
    <property type="entry name" value="HATPase"/>
    <property type="match status" value="1"/>
</dbReference>
<evidence type="ECO:0000313" key="13">
    <source>
        <dbReference type="EMBL" id="GAE35374.1"/>
    </source>
</evidence>
<dbReference type="InterPro" id="IPR005467">
    <property type="entry name" value="His_kinase_dom"/>
</dbReference>
<dbReference type="PRINTS" id="PR00344">
    <property type="entry name" value="BCTRLSENSOR"/>
</dbReference>
<comment type="catalytic activity">
    <reaction evidence="1">
        <text>ATP + protein L-histidine = ADP + protein N-phospho-L-histidine.</text>
        <dbReference type="EC" id="2.7.13.3"/>
    </reaction>
</comment>
<dbReference type="STRING" id="1236973.JCM9157_2476"/>
<dbReference type="InterPro" id="IPR004358">
    <property type="entry name" value="Sig_transdc_His_kin-like_C"/>
</dbReference>
<dbReference type="PANTHER" id="PTHR43065">
    <property type="entry name" value="SENSOR HISTIDINE KINASE"/>
    <property type="match status" value="1"/>
</dbReference>
<feature type="domain" description="Histidine kinase" evidence="11">
    <location>
        <begin position="537"/>
        <end position="743"/>
    </location>
</feature>
<dbReference type="PANTHER" id="PTHR43065:SF34">
    <property type="entry name" value="SPORULATION KINASE A"/>
    <property type="match status" value="1"/>
</dbReference>
<dbReference type="OrthoDB" id="9815750at2"/>
<feature type="transmembrane region" description="Helical" evidence="10">
    <location>
        <begin position="182"/>
        <end position="199"/>
    </location>
</feature>
<dbReference type="Pfam" id="PF00512">
    <property type="entry name" value="HisKA"/>
    <property type="match status" value="1"/>
</dbReference>
<accession>W4QVM0</accession>
<dbReference type="SUPFAM" id="SSF47384">
    <property type="entry name" value="Homodimeric domain of signal transducing histidine kinase"/>
    <property type="match status" value="1"/>
</dbReference>
<dbReference type="RefSeq" id="WP_052013095.1">
    <property type="nucleotide sequence ID" value="NZ_BAUV01000017.1"/>
</dbReference>
<protein>
    <recommendedName>
        <fullName evidence="2">histidine kinase</fullName>
        <ecNumber evidence="2">2.7.13.3</ecNumber>
    </recommendedName>
</protein>
<evidence type="ECO:0000256" key="9">
    <source>
        <dbReference type="ARBA" id="ARBA00023012"/>
    </source>
</evidence>
<dbReference type="SMART" id="SM00387">
    <property type="entry name" value="HATPase_c"/>
    <property type="match status" value="1"/>
</dbReference>
<keyword evidence="7" id="KW-0067">ATP-binding</keyword>
<dbReference type="InterPro" id="IPR033425">
    <property type="entry name" value="MASE3"/>
</dbReference>
<evidence type="ECO:0000256" key="8">
    <source>
        <dbReference type="ARBA" id="ARBA00022969"/>
    </source>
</evidence>
<dbReference type="Gene3D" id="3.30.450.20">
    <property type="entry name" value="PAS domain"/>
    <property type="match status" value="2"/>
</dbReference>
<keyword evidence="3" id="KW-0597">Phosphoprotein</keyword>
<keyword evidence="10" id="KW-0472">Membrane</keyword>
<dbReference type="PROSITE" id="PS50109">
    <property type="entry name" value="HIS_KIN"/>
    <property type="match status" value="1"/>
</dbReference>
<feature type="transmembrane region" description="Helical" evidence="10">
    <location>
        <begin position="239"/>
        <end position="259"/>
    </location>
</feature>
<dbReference type="CDD" id="cd00082">
    <property type="entry name" value="HisKA"/>
    <property type="match status" value="1"/>
</dbReference>
<dbReference type="Pfam" id="PF13426">
    <property type="entry name" value="PAS_9"/>
    <property type="match status" value="2"/>
</dbReference>
<feature type="transmembrane region" description="Helical" evidence="10">
    <location>
        <begin position="109"/>
        <end position="132"/>
    </location>
</feature>
<dbReference type="SUPFAM" id="SSF55874">
    <property type="entry name" value="ATPase domain of HSP90 chaperone/DNA topoisomerase II/histidine kinase"/>
    <property type="match status" value="1"/>
</dbReference>
<dbReference type="GO" id="GO:0000155">
    <property type="term" value="F:phosphorelay sensor kinase activity"/>
    <property type="evidence" value="ECO:0007669"/>
    <property type="project" value="InterPro"/>
</dbReference>
<dbReference type="GO" id="GO:0005524">
    <property type="term" value="F:ATP binding"/>
    <property type="evidence" value="ECO:0007669"/>
    <property type="project" value="UniProtKB-KW"/>
</dbReference>
<keyword evidence="10" id="KW-0812">Transmembrane</keyword>
<dbReference type="Gene3D" id="1.10.287.130">
    <property type="match status" value="1"/>
</dbReference>
<dbReference type="InterPro" id="IPR003594">
    <property type="entry name" value="HATPase_dom"/>
</dbReference>
<gene>
    <name evidence="13" type="ORF">JCM9157_2476</name>
</gene>
<reference evidence="13 14" key="1">
    <citation type="journal article" date="2014" name="Genome Announc.">
        <title>Draft Genome Sequences of Three Alkaliphilic Bacillus Strains, Bacillus wakoensis JCM 9140T, Bacillus akibai JCM 9157T, and Bacillus hemicellulosilyticus JCM 9152T.</title>
        <authorList>
            <person name="Yuki M."/>
            <person name="Oshima K."/>
            <person name="Suda W."/>
            <person name="Oshida Y."/>
            <person name="Kitamura K."/>
            <person name="Iida T."/>
            <person name="Hattori M."/>
            <person name="Ohkuma M."/>
        </authorList>
    </citation>
    <scope>NUCLEOTIDE SEQUENCE [LARGE SCALE GENOMIC DNA]</scope>
    <source>
        <strain evidence="13 14">JCM 9157</strain>
    </source>
</reference>
<dbReference type="eggNOG" id="COG5002">
    <property type="taxonomic scope" value="Bacteria"/>
</dbReference>
<feature type="transmembrane region" description="Helical" evidence="10">
    <location>
        <begin position="144"/>
        <end position="162"/>
    </location>
</feature>
<keyword evidence="5" id="KW-0547">Nucleotide-binding</keyword>
<feature type="transmembrane region" description="Helical" evidence="10">
    <location>
        <begin position="12"/>
        <end position="29"/>
    </location>
</feature>
<evidence type="ECO:0000256" key="5">
    <source>
        <dbReference type="ARBA" id="ARBA00022741"/>
    </source>
</evidence>